<evidence type="ECO:0008006" key="3">
    <source>
        <dbReference type="Google" id="ProtNLM"/>
    </source>
</evidence>
<accession>A0A1H6E8D5</accession>
<protein>
    <recommendedName>
        <fullName evidence="3">BNR repeat-like domain-containing protein</fullName>
    </recommendedName>
</protein>
<dbReference type="InterPro" id="IPR036278">
    <property type="entry name" value="Sialidase_sf"/>
</dbReference>
<dbReference type="Proteomes" id="UP000236754">
    <property type="component" value="Unassembled WGS sequence"/>
</dbReference>
<dbReference type="Gene3D" id="2.130.10.10">
    <property type="entry name" value="YVTN repeat-like/Quinoprotein amine dehydrogenase"/>
    <property type="match status" value="1"/>
</dbReference>
<keyword evidence="2" id="KW-1185">Reference proteome</keyword>
<dbReference type="InterPro" id="IPR015943">
    <property type="entry name" value="WD40/YVTN_repeat-like_dom_sf"/>
</dbReference>
<dbReference type="CDD" id="cd15482">
    <property type="entry name" value="Sialidase_non-viral"/>
    <property type="match status" value="1"/>
</dbReference>
<dbReference type="EMBL" id="FNVU01000029">
    <property type="protein sequence ID" value="SEG94088.1"/>
    <property type="molecule type" value="Genomic_DNA"/>
</dbReference>
<proteinExistence type="predicted"/>
<dbReference type="SUPFAM" id="SSF50939">
    <property type="entry name" value="Sialidases"/>
    <property type="match status" value="1"/>
</dbReference>
<dbReference type="AlphaFoldDB" id="A0A1H6E8D5"/>
<reference evidence="1 2" key="1">
    <citation type="submission" date="2016-10" db="EMBL/GenBank/DDBJ databases">
        <authorList>
            <person name="de Groot N.N."/>
        </authorList>
    </citation>
    <scope>NUCLEOTIDE SEQUENCE [LARGE SCALE GENOMIC DNA]</scope>
    <source>
        <strain evidence="1 2">CGMCC 4.2023</strain>
    </source>
</reference>
<name>A0A1H6E8D5_9ACTN</name>
<organism evidence="1 2">
    <name type="scientific">Actinacidiphila yanglinensis</name>
    <dbReference type="NCBI Taxonomy" id="310779"/>
    <lineage>
        <taxon>Bacteria</taxon>
        <taxon>Bacillati</taxon>
        <taxon>Actinomycetota</taxon>
        <taxon>Actinomycetes</taxon>
        <taxon>Kitasatosporales</taxon>
        <taxon>Streptomycetaceae</taxon>
        <taxon>Actinacidiphila</taxon>
    </lineage>
</organism>
<sequence>MNLQVTRDGFSAHIEPVIAVNPCDPRHLLVACRVFTGSRIGVAAYTSHDGGSAWQAMGKLPGLVPDACGNATVSFDPSGNAYVCAVQASGTTRQGDALVWRLAAGEDRFRAPVTAIPGDGGLADHPWTGVGARPGTPHAVLYVVGRLYGTDADGLVLTRSLDGGRTFEPPRPLDPAAGPQASSPVLAAAGHGSLSVAFTTPASSGGLAVRVLSSTDYGVTFGPAQILAEVEETAPDLSPLSARSGPALTALPGGRGFCAAVTTFDEANGTSRLLTATGSGRGRWEPAVEAAAGTDTVYLQPQIAAGADGRLAVTVYALDLRTHLIEVLLFRTPTGRSVVSALRFLPPVKITSAPFDPLKAVGTGATPWLGNYQGLAAGLHDDVHPVWTDTRSGSAQICTVAPD</sequence>
<gene>
    <name evidence="1" type="ORF">SAMN05216223_12937</name>
</gene>
<evidence type="ECO:0000313" key="2">
    <source>
        <dbReference type="Proteomes" id="UP000236754"/>
    </source>
</evidence>
<evidence type="ECO:0000313" key="1">
    <source>
        <dbReference type="EMBL" id="SEG94088.1"/>
    </source>
</evidence>